<dbReference type="GO" id="GO:0110155">
    <property type="term" value="P:NAD-cap decapping"/>
    <property type="evidence" value="ECO:0007669"/>
    <property type="project" value="TreeGrafter"/>
</dbReference>
<keyword evidence="7" id="KW-0547">Nucleotide-binding</keyword>
<evidence type="ECO:0000259" key="9">
    <source>
        <dbReference type="Pfam" id="PF08652"/>
    </source>
</evidence>
<comment type="function">
    <text evidence="5">Decapping enzyme for NAD-capped RNAs: specifically hydrolyzes the nicotinamide adenine dinucleotide (NAD) cap from a subset of RNAs by removing the entire NAD moiety from the 5'-end of an NAD-capped RNA. The NAD-cap is present at the 5'-end of some RNAs and snoRNAs. In contrast to the canonical 5'-end N7 methylguanosine (m7G) cap, the NAD cap promotes mRNA decay. Also acts as a non-canonical decapping enzyme that removes the entire cap structure of m7G capped or incompletely capped RNAs. Has decapping activity toward incomplete 5'-end m7G cap mRNAs such as unmethylated 5'-end-capped RNA (cap0), while it has no activity toward 2'-O-ribose methylated m7G cap (cap1). Also possesses RNA 5'-pyrophosphohydrolase activity by hydrolyzing the 5'-end triphosphate to release pyrophosphates. Stimulates exoribonuclease activity of Rat1, allowing it to degrade RNAs with stable secondary structure more effectively.</text>
</comment>
<dbReference type="GO" id="GO:0005634">
    <property type="term" value="C:nucleus"/>
    <property type="evidence" value="ECO:0007669"/>
    <property type="project" value="UniProtKB-SubCell"/>
</dbReference>
<dbReference type="GO" id="GO:0034353">
    <property type="term" value="F:mRNA 5'-diphosphatase activity"/>
    <property type="evidence" value="ECO:0007669"/>
    <property type="project" value="TreeGrafter"/>
</dbReference>
<evidence type="ECO:0000256" key="7">
    <source>
        <dbReference type="RuleBase" id="RU367113"/>
    </source>
</evidence>
<dbReference type="Proteomes" id="UP000503462">
    <property type="component" value="Chromosome 3"/>
</dbReference>
<keyword evidence="7" id="KW-0694">RNA-binding</keyword>
<dbReference type="PANTHER" id="PTHR12395:SF9">
    <property type="entry name" value="DECAPPING AND EXORIBONUCLEASE PROTEIN"/>
    <property type="match status" value="1"/>
</dbReference>
<keyword evidence="11" id="KW-1185">Reference proteome</keyword>
<dbReference type="EMBL" id="CP051141">
    <property type="protein sequence ID" value="QIW98338.1"/>
    <property type="molecule type" value="Genomic_DNA"/>
</dbReference>
<dbReference type="PANTHER" id="PTHR12395">
    <property type="entry name" value="DOM-3 RELATED"/>
    <property type="match status" value="1"/>
</dbReference>
<dbReference type="GO" id="GO:0003723">
    <property type="term" value="F:RNA binding"/>
    <property type="evidence" value="ECO:0007669"/>
    <property type="project" value="UniProtKB-KW"/>
</dbReference>
<organism evidence="10 11">
    <name type="scientific">Peltaster fructicola</name>
    <dbReference type="NCBI Taxonomy" id="286661"/>
    <lineage>
        <taxon>Eukaryota</taxon>
        <taxon>Fungi</taxon>
        <taxon>Dikarya</taxon>
        <taxon>Ascomycota</taxon>
        <taxon>Pezizomycotina</taxon>
        <taxon>Dothideomycetes</taxon>
        <taxon>Dothideomycetes incertae sedis</taxon>
        <taxon>Peltaster</taxon>
    </lineage>
</organism>
<keyword evidence="7" id="KW-0540">Nuclease</keyword>
<feature type="region of interest" description="Disordered" evidence="8">
    <location>
        <begin position="151"/>
        <end position="173"/>
    </location>
</feature>
<sequence length="388" mass="44468">MSNEITFRYLPLSRYESGKTTIRRPREITYFSYDDQRKLLPLSEASLKYYCPPFFGAHGEQDHNYPHHLSEGFQSFQKHDDTIDEHLDALLDTLQAHEEQTSQKVEADVLTWRGMMTKILIAPYDRFDGFEMNATFSKTADTLSFLEEHHAAKRQNEQARPQRPRPGQPSPAEMQYWGYKFEALSTLAQRRVEAPREVIENRSKQIVNNSEQYCSIVQTGIGDTNLVIAGEVDAVLGEKPEDTSEAIPWVELKTTKEIENQKDADKYEDKLLKFWAQSFLLGVPHVVVGFRSMDGRLLRIEQIDTHRIPTIAKQMAARENRRTWDGNLCVNFAADLLGFLKKHVNQPGVVWRLAHRSRSGVVTLSVDNTIAPSSILKASFSAHRENFA</sequence>
<name>A0A6H0XUN8_9PEZI</name>
<evidence type="ECO:0000256" key="8">
    <source>
        <dbReference type="SAM" id="MobiDB-lite"/>
    </source>
</evidence>
<comment type="catalytic activity">
    <reaction evidence="3">
        <text>a 5'-end (N(7)-methyl 5'-triphosphoguanosine)-ribonucleoside-ribonucleotide in mRNA + H2O = a (N(7)-methyl 5'-triphosphoguanosine)-nucleoside + a 5'-end phospho-ribonucleoside in mRNA + H(+)</text>
        <dbReference type="Rhea" id="RHEA:66928"/>
        <dbReference type="Rhea" id="RHEA-COMP:15692"/>
        <dbReference type="Rhea" id="RHEA-COMP:17313"/>
        <dbReference type="ChEBI" id="CHEBI:15377"/>
        <dbReference type="ChEBI" id="CHEBI:15378"/>
        <dbReference type="ChEBI" id="CHEBI:138282"/>
        <dbReference type="ChEBI" id="CHEBI:172876"/>
        <dbReference type="ChEBI" id="CHEBI:172877"/>
    </reaction>
    <physiologicalReaction direction="left-to-right" evidence="3">
        <dbReference type="Rhea" id="RHEA:66929"/>
    </physiologicalReaction>
</comment>
<evidence type="ECO:0000256" key="6">
    <source>
        <dbReference type="ARBA" id="ARBA00048124"/>
    </source>
</evidence>
<feature type="domain" description="RAI1-like" evidence="9">
    <location>
        <begin position="23"/>
        <end position="377"/>
    </location>
</feature>
<evidence type="ECO:0000256" key="1">
    <source>
        <dbReference type="ARBA" id="ARBA00001968"/>
    </source>
</evidence>
<evidence type="ECO:0000256" key="3">
    <source>
        <dbReference type="ARBA" id="ARBA00044676"/>
    </source>
</evidence>
<dbReference type="InterPro" id="IPR039039">
    <property type="entry name" value="RAI1-like_fam"/>
</dbReference>
<comment type="similarity">
    <text evidence="2 7">Belongs to the DXO/Dom3Z family.</text>
</comment>
<comment type="catalytic activity">
    <reaction evidence="6">
        <text>a 5'-end NAD(+)-phospho-ribonucleoside in mRNA + H2O = a 5'-end phospho-ribonucleoside in mRNA + NAD(+) + H(+)</text>
        <dbReference type="Rhea" id="RHEA:60880"/>
        <dbReference type="Rhea" id="RHEA-COMP:15692"/>
        <dbReference type="Rhea" id="RHEA-COMP:15698"/>
        <dbReference type="ChEBI" id="CHEBI:15377"/>
        <dbReference type="ChEBI" id="CHEBI:15378"/>
        <dbReference type="ChEBI" id="CHEBI:57540"/>
        <dbReference type="ChEBI" id="CHEBI:138282"/>
        <dbReference type="ChEBI" id="CHEBI:144029"/>
    </reaction>
    <physiologicalReaction direction="left-to-right" evidence="6">
        <dbReference type="Rhea" id="RHEA:60881"/>
    </physiologicalReaction>
</comment>
<protein>
    <recommendedName>
        <fullName evidence="7">Decapping nuclease</fullName>
        <ecNumber evidence="7">3.6.1.-</ecNumber>
    </recommendedName>
</protein>
<proteinExistence type="inferred from homology"/>
<dbReference type="GO" id="GO:0005829">
    <property type="term" value="C:cytosol"/>
    <property type="evidence" value="ECO:0007669"/>
    <property type="project" value="TreeGrafter"/>
</dbReference>
<gene>
    <name evidence="10" type="ORF">AMS68_003856</name>
</gene>
<keyword evidence="7" id="KW-0539">Nucleus</keyword>
<dbReference type="GO" id="GO:0046872">
    <property type="term" value="F:metal ion binding"/>
    <property type="evidence" value="ECO:0007669"/>
    <property type="project" value="UniProtKB-KW"/>
</dbReference>
<accession>A0A6H0XUN8</accession>
<dbReference type="OrthoDB" id="5853397at2759"/>
<comment type="cofactor">
    <cofactor evidence="1 7">
        <name>a divalent metal cation</name>
        <dbReference type="ChEBI" id="CHEBI:60240"/>
    </cofactor>
</comment>
<dbReference type="InterPro" id="IPR013961">
    <property type="entry name" value="RAI1"/>
</dbReference>
<evidence type="ECO:0000256" key="5">
    <source>
        <dbReference type="ARBA" id="ARBA00046211"/>
    </source>
</evidence>
<dbReference type="EC" id="3.6.1.-" evidence="7"/>
<comment type="catalytic activity">
    <reaction evidence="4">
        <text>a 5'-end triphospho-ribonucleoside in mRNA + H2O = a 5'-end phospho-ribonucleoside in mRNA + diphosphate + H(+)</text>
        <dbReference type="Rhea" id="RHEA:78683"/>
        <dbReference type="Rhea" id="RHEA-COMP:15692"/>
        <dbReference type="Rhea" id="RHEA-COMP:17164"/>
        <dbReference type="ChEBI" id="CHEBI:15377"/>
        <dbReference type="ChEBI" id="CHEBI:15378"/>
        <dbReference type="ChEBI" id="CHEBI:33019"/>
        <dbReference type="ChEBI" id="CHEBI:138282"/>
        <dbReference type="ChEBI" id="CHEBI:167618"/>
    </reaction>
    <physiologicalReaction direction="left-to-right" evidence="4">
        <dbReference type="Rhea" id="RHEA:78684"/>
    </physiologicalReaction>
</comment>
<dbReference type="Pfam" id="PF08652">
    <property type="entry name" value="RAI1"/>
    <property type="match status" value="1"/>
</dbReference>
<evidence type="ECO:0000313" key="10">
    <source>
        <dbReference type="EMBL" id="QIW98338.1"/>
    </source>
</evidence>
<dbReference type="GO" id="GO:0004518">
    <property type="term" value="F:nuclease activity"/>
    <property type="evidence" value="ECO:0007669"/>
    <property type="project" value="UniProtKB-KW"/>
</dbReference>
<dbReference type="GO" id="GO:0000956">
    <property type="term" value="P:nuclear-transcribed mRNA catabolic process"/>
    <property type="evidence" value="ECO:0007669"/>
    <property type="project" value="TreeGrafter"/>
</dbReference>
<evidence type="ECO:0000256" key="4">
    <source>
        <dbReference type="ARBA" id="ARBA00044692"/>
    </source>
</evidence>
<evidence type="ECO:0000313" key="11">
    <source>
        <dbReference type="Proteomes" id="UP000503462"/>
    </source>
</evidence>
<keyword evidence="7" id="KW-0479">Metal-binding</keyword>
<dbReference type="AlphaFoldDB" id="A0A6H0XUN8"/>
<comment type="subcellular location">
    <subcellularLocation>
        <location evidence="7">Nucleus</location>
    </subcellularLocation>
</comment>
<keyword evidence="7" id="KW-0378">Hydrolase</keyword>
<reference evidence="10 11" key="1">
    <citation type="journal article" date="2016" name="Sci. Rep.">
        <title>Peltaster fructicola genome reveals evolution from an invasive phytopathogen to an ectophytic parasite.</title>
        <authorList>
            <person name="Xu C."/>
            <person name="Chen H."/>
            <person name="Gleason M.L."/>
            <person name="Xu J.R."/>
            <person name="Liu H."/>
            <person name="Zhang R."/>
            <person name="Sun G."/>
        </authorList>
    </citation>
    <scope>NUCLEOTIDE SEQUENCE [LARGE SCALE GENOMIC DNA]</scope>
    <source>
        <strain evidence="10 11">LNHT1506</strain>
    </source>
</reference>
<evidence type="ECO:0000256" key="2">
    <source>
        <dbReference type="ARBA" id="ARBA00006562"/>
    </source>
</evidence>
<dbReference type="GO" id="GO:0000166">
    <property type="term" value="F:nucleotide binding"/>
    <property type="evidence" value="ECO:0007669"/>
    <property type="project" value="UniProtKB-KW"/>
</dbReference>